<proteinExistence type="predicted"/>
<dbReference type="AlphaFoldDB" id="A0A382KGJ2"/>
<name>A0A382KGJ2_9ZZZZ</name>
<protein>
    <submittedName>
        <fullName evidence="1">Uncharacterized protein</fullName>
    </submittedName>
</protein>
<gene>
    <name evidence="1" type="ORF">METZ01_LOCUS275387</name>
</gene>
<reference evidence="1" key="1">
    <citation type="submission" date="2018-05" db="EMBL/GenBank/DDBJ databases">
        <authorList>
            <person name="Lanie J.A."/>
            <person name="Ng W.-L."/>
            <person name="Kazmierczak K.M."/>
            <person name="Andrzejewski T.M."/>
            <person name="Davidsen T.M."/>
            <person name="Wayne K.J."/>
            <person name="Tettelin H."/>
            <person name="Glass J.I."/>
            <person name="Rusch D."/>
            <person name="Podicherti R."/>
            <person name="Tsui H.-C.T."/>
            <person name="Winkler M.E."/>
        </authorList>
    </citation>
    <scope>NUCLEOTIDE SEQUENCE</scope>
</reference>
<feature type="non-terminal residue" evidence="1">
    <location>
        <position position="63"/>
    </location>
</feature>
<accession>A0A382KGJ2</accession>
<sequence>MTGEGLGKSAFSRDNSLLASPLPWEGIGKGSSSRLHHGAQFKVITPPGHESLSEISRAHFLKA</sequence>
<evidence type="ECO:0000313" key="1">
    <source>
        <dbReference type="EMBL" id="SVC22533.1"/>
    </source>
</evidence>
<dbReference type="EMBL" id="UINC01079997">
    <property type="protein sequence ID" value="SVC22533.1"/>
    <property type="molecule type" value="Genomic_DNA"/>
</dbReference>
<organism evidence="1">
    <name type="scientific">marine metagenome</name>
    <dbReference type="NCBI Taxonomy" id="408172"/>
    <lineage>
        <taxon>unclassified sequences</taxon>
        <taxon>metagenomes</taxon>
        <taxon>ecological metagenomes</taxon>
    </lineage>
</organism>